<feature type="transmembrane region" description="Helical" evidence="1">
    <location>
        <begin position="6"/>
        <end position="32"/>
    </location>
</feature>
<keyword evidence="1" id="KW-0812">Transmembrane</keyword>
<comment type="caution">
    <text evidence="2">The sequence shown here is derived from an EMBL/GenBank/DDBJ whole genome shotgun (WGS) entry which is preliminary data.</text>
</comment>
<keyword evidence="3" id="KW-1185">Reference proteome</keyword>
<keyword evidence="1" id="KW-1133">Transmembrane helix</keyword>
<reference evidence="2 3" key="1">
    <citation type="submission" date="2017-06" db="EMBL/GenBank/DDBJ databases">
        <authorList>
            <person name="Furmanczyk E.M."/>
        </authorList>
    </citation>
    <scope>NUCLEOTIDE SEQUENCE [LARGE SCALE GENOMIC DNA]</scope>
    <source>
        <strain evidence="2 3">DSM 16611</strain>
    </source>
</reference>
<protein>
    <submittedName>
        <fullName evidence="2">Uncharacterized protein</fullName>
    </submittedName>
</protein>
<dbReference type="Proteomes" id="UP000215455">
    <property type="component" value="Unassembled WGS sequence"/>
</dbReference>
<name>A0ABX4DYR9_9PSED</name>
<organism evidence="2 3">
    <name type="scientific">Pseudomonas umsongensis</name>
    <dbReference type="NCBI Taxonomy" id="198618"/>
    <lineage>
        <taxon>Bacteria</taxon>
        <taxon>Pseudomonadati</taxon>
        <taxon>Pseudomonadota</taxon>
        <taxon>Gammaproteobacteria</taxon>
        <taxon>Pseudomonadales</taxon>
        <taxon>Pseudomonadaceae</taxon>
        <taxon>Pseudomonas</taxon>
    </lineage>
</organism>
<proteinExistence type="predicted"/>
<feature type="transmembrane region" description="Helical" evidence="1">
    <location>
        <begin position="109"/>
        <end position="128"/>
    </location>
</feature>
<evidence type="ECO:0000313" key="3">
    <source>
        <dbReference type="Proteomes" id="UP000215455"/>
    </source>
</evidence>
<keyword evidence="1" id="KW-0472">Membrane</keyword>
<evidence type="ECO:0000313" key="2">
    <source>
        <dbReference type="EMBL" id="OXR33522.1"/>
    </source>
</evidence>
<accession>A0ABX4DYR9</accession>
<dbReference type="EMBL" id="NIWU01000002">
    <property type="protein sequence ID" value="OXR33522.1"/>
    <property type="molecule type" value="Genomic_DNA"/>
</dbReference>
<gene>
    <name evidence="2" type="ORF">PSUM_16040</name>
</gene>
<sequence length="129" mass="14606">MTSEEFWASWLAFWLVAGPILLSYVSFFYSLYLSRCHLERLVEALSGSRDIVISAAGLMRGGWLSRIMLVAKITFVVMWPGPRLRAGDLDPDDFRNFPLNLKRLLKAKAILTCVIVVWGAIAFALVELR</sequence>
<evidence type="ECO:0000256" key="1">
    <source>
        <dbReference type="SAM" id="Phobius"/>
    </source>
</evidence>